<dbReference type="PANTHER" id="PTHR11644:SF2">
    <property type="entry name" value="CYTIDINE DEAMINASE"/>
    <property type="match status" value="1"/>
</dbReference>
<dbReference type="CDD" id="cd01283">
    <property type="entry name" value="cytidine_deaminase"/>
    <property type="match status" value="1"/>
</dbReference>
<proteinExistence type="inferred from homology"/>
<comment type="similarity">
    <text evidence="1">Belongs to the cytidine and deoxycytidylate deaminase family.</text>
</comment>
<sequence>MSVTPLLKPITQFSKELQKLAEAAVRAQRQAYCPYSNFAVGAALQHSSSEITVGCNYENCTLQSCCAERCAIVKANVEGKRTATAVAVYGAPAGWQGVGDGTVVCPPCGLCRQLLVEVADLSDNYNTFQVLLVSRDFQNGKLFLLRDLMIEKFGPADVGVDLAVLRQGK</sequence>
<dbReference type="GO" id="GO:0008270">
    <property type="term" value="F:zinc ion binding"/>
    <property type="evidence" value="ECO:0007669"/>
    <property type="project" value="TreeGrafter"/>
</dbReference>
<name>A0A7G2CPN0_9TRYP</name>
<dbReference type="SUPFAM" id="SSF53927">
    <property type="entry name" value="Cytidine deaminase-like"/>
    <property type="match status" value="1"/>
</dbReference>
<protein>
    <submittedName>
        <fullName evidence="3">Cytidine and deoxycytidylate deaminase zinc-binding region containing protein, putative</fullName>
    </submittedName>
</protein>
<dbReference type="GO" id="GO:0005829">
    <property type="term" value="C:cytosol"/>
    <property type="evidence" value="ECO:0007669"/>
    <property type="project" value="TreeGrafter"/>
</dbReference>
<organism evidence="3 4">
    <name type="scientific">Angomonas deanei</name>
    <dbReference type="NCBI Taxonomy" id="59799"/>
    <lineage>
        <taxon>Eukaryota</taxon>
        <taxon>Discoba</taxon>
        <taxon>Euglenozoa</taxon>
        <taxon>Kinetoplastea</taxon>
        <taxon>Metakinetoplastina</taxon>
        <taxon>Trypanosomatida</taxon>
        <taxon>Trypanosomatidae</taxon>
        <taxon>Strigomonadinae</taxon>
        <taxon>Angomonas</taxon>
    </lineage>
</organism>
<dbReference type="FunFam" id="3.40.140.10:FF:000088">
    <property type="entry name" value="Cytidine deaminase, putative"/>
    <property type="match status" value="1"/>
</dbReference>
<gene>
    <name evidence="3" type="ORF">ADEAN_000927500</name>
</gene>
<dbReference type="GO" id="GO:0072527">
    <property type="term" value="P:pyrimidine-containing compound metabolic process"/>
    <property type="evidence" value="ECO:0007669"/>
    <property type="project" value="UniProtKB-ARBA"/>
</dbReference>
<dbReference type="Pfam" id="PF00383">
    <property type="entry name" value="dCMP_cyt_deam_1"/>
    <property type="match status" value="1"/>
</dbReference>
<evidence type="ECO:0000256" key="1">
    <source>
        <dbReference type="ARBA" id="ARBA00006576"/>
    </source>
</evidence>
<dbReference type="VEuPathDB" id="TriTrypDB:ADEAN_000927500"/>
<reference evidence="3 4" key="1">
    <citation type="submission" date="2020-08" db="EMBL/GenBank/DDBJ databases">
        <authorList>
            <person name="Newling K."/>
            <person name="Davey J."/>
            <person name="Forrester S."/>
        </authorList>
    </citation>
    <scope>NUCLEOTIDE SEQUENCE [LARGE SCALE GENOMIC DNA]</scope>
    <source>
        <strain evidence="4">Crithidia deanei Carvalho (ATCC PRA-265)</strain>
    </source>
</reference>
<dbReference type="Gene3D" id="3.40.140.10">
    <property type="entry name" value="Cytidine Deaminase, domain 2"/>
    <property type="match status" value="1"/>
</dbReference>
<keyword evidence="4" id="KW-1185">Reference proteome</keyword>
<evidence type="ECO:0000259" key="2">
    <source>
        <dbReference type="PROSITE" id="PS51747"/>
    </source>
</evidence>
<dbReference type="InterPro" id="IPR002125">
    <property type="entry name" value="CMP_dCMP_dom"/>
</dbReference>
<dbReference type="InterPro" id="IPR016193">
    <property type="entry name" value="Cytidine_deaminase-like"/>
</dbReference>
<dbReference type="NCBIfam" id="NF004064">
    <property type="entry name" value="PRK05578.1"/>
    <property type="match status" value="1"/>
</dbReference>
<accession>A0A7G2CPN0</accession>
<evidence type="ECO:0000313" key="4">
    <source>
        <dbReference type="Proteomes" id="UP000515908"/>
    </source>
</evidence>
<dbReference type="InterPro" id="IPR050202">
    <property type="entry name" value="Cyt/Deoxycyt_deaminase"/>
</dbReference>
<dbReference type="EMBL" id="LR877166">
    <property type="protein sequence ID" value="CAD2221740.1"/>
    <property type="molecule type" value="Genomic_DNA"/>
</dbReference>
<feature type="domain" description="CMP/dCMP-type deaminase" evidence="2">
    <location>
        <begin position="15"/>
        <end position="156"/>
    </location>
</feature>
<evidence type="ECO:0000313" key="3">
    <source>
        <dbReference type="EMBL" id="CAD2221740.1"/>
    </source>
</evidence>
<dbReference type="GO" id="GO:0055086">
    <property type="term" value="P:nucleobase-containing small molecule metabolic process"/>
    <property type="evidence" value="ECO:0007669"/>
    <property type="project" value="UniProtKB-ARBA"/>
</dbReference>
<dbReference type="AlphaFoldDB" id="A0A7G2CPN0"/>
<dbReference type="Proteomes" id="UP000515908">
    <property type="component" value="Chromosome 22"/>
</dbReference>
<dbReference type="PANTHER" id="PTHR11644">
    <property type="entry name" value="CYTIDINE DEAMINASE"/>
    <property type="match status" value="1"/>
</dbReference>
<dbReference type="GO" id="GO:0004126">
    <property type="term" value="F:cytidine deaminase activity"/>
    <property type="evidence" value="ECO:0007669"/>
    <property type="project" value="TreeGrafter"/>
</dbReference>
<dbReference type="PROSITE" id="PS51747">
    <property type="entry name" value="CYT_DCMP_DEAMINASES_2"/>
    <property type="match status" value="1"/>
</dbReference>